<dbReference type="InterPro" id="IPR016155">
    <property type="entry name" value="Mopterin_synth/thiamin_S_b"/>
</dbReference>
<dbReference type="Proteomes" id="UP000308038">
    <property type="component" value="Unassembled WGS sequence"/>
</dbReference>
<dbReference type="InterPro" id="IPR012675">
    <property type="entry name" value="Beta-grasp_dom_sf"/>
</dbReference>
<sequence>MRMVYFAWVREQVGVPEEDVAPPATVVTIADLVDWLAGRSEAHATAFARRDRLRAARDQNFVPLDTPIDGAAEIAIFPPVTGG</sequence>
<gene>
    <name evidence="1" type="primary">moaD</name>
    <name evidence="1" type="ORF">E5988_07010</name>
</gene>
<dbReference type="Gene3D" id="3.10.20.30">
    <property type="match status" value="1"/>
</dbReference>
<protein>
    <submittedName>
        <fullName evidence="1">Molybdopterin converting factor subunit 1</fullName>
    </submittedName>
</protein>
<proteinExistence type="predicted"/>
<dbReference type="NCBIfam" id="TIGR01682">
    <property type="entry name" value="moaD"/>
    <property type="match status" value="1"/>
</dbReference>
<comment type="caution">
    <text evidence="1">The sequence shown here is derived from an EMBL/GenBank/DDBJ whole genome shotgun (WGS) entry which is preliminary data.</text>
</comment>
<accession>A0ABY2QIQ6</accession>
<dbReference type="RefSeq" id="WP_136451217.1">
    <property type="nucleotide sequence ID" value="NZ_SSTI01000004.1"/>
</dbReference>
<evidence type="ECO:0000313" key="2">
    <source>
        <dbReference type="Proteomes" id="UP000308038"/>
    </source>
</evidence>
<dbReference type="EMBL" id="SSTI01000004">
    <property type="protein sequence ID" value="THG40566.1"/>
    <property type="molecule type" value="Genomic_DNA"/>
</dbReference>
<dbReference type="Pfam" id="PF02597">
    <property type="entry name" value="ThiS"/>
    <property type="match status" value="1"/>
</dbReference>
<keyword evidence="2" id="KW-1185">Reference proteome</keyword>
<dbReference type="SUPFAM" id="SSF54285">
    <property type="entry name" value="MoaD/ThiS"/>
    <property type="match status" value="1"/>
</dbReference>
<evidence type="ECO:0000313" key="1">
    <source>
        <dbReference type="EMBL" id="THG40566.1"/>
    </source>
</evidence>
<reference evidence="1 2" key="1">
    <citation type="submission" date="2019-04" db="EMBL/GenBank/DDBJ databases">
        <title>Microbes associate with the intestines of laboratory mice.</title>
        <authorList>
            <person name="Navarre W."/>
            <person name="Wong E."/>
            <person name="Huang K.C."/>
            <person name="Tropini C."/>
            <person name="Ng K."/>
            <person name="Yu B."/>
        </authorList>
    </citation>
    <scope>NUCLEOTIDE SEQUENCE [LARGE SCALE GENOMIC DNA]</scope>
    <source>
        <strain evidence="1 2">NM83_B4-11</strain>
    </source>
</reference>
<dbReference type="InterPro" id="IPR003749">
    <property type="entry name" value="ThiS/MoaD-like"/>
</dbReference>
<organism evidence="1 2">
    <name type="scientific">Sphingomonas olei</name>
    <dbReference type="NCBI Taxonomy" id="1886787"/>
    <lineage>
        <taxon>Bacteria</taxon>
        <taxon>Pseudomonadati</taxon>
        <taxon>Pseudomonadota</taxon>
        <taxon>Alphaproteobacteria</taxon>
        <taxon>Sphingomonadales</taxon>
        <taxon>Sphingomonadaceae</taxon>
        <taxon>Sphingomonas</taxon>
    </lineage>
</organism>
<dbReference type="CDD" id="cd00754">
    <property type="entry name" value="Ubl_MoaD"/>
    <property type="match status" value="1"/>
</dbReference>
<name>A0ABY2QIQ6_9SPHN</name>